<evidence type="ECO:0000313" key="3">
    <source>
        <dbReference type="EMBL" id="MBE9667791.1"/>
    </source>
</evidence>
<dbReference type="RefSeq" id="WP_194107234.1">
    <property type="nucleotide sequence ID" value="NZ_JADFFM010000002.1"/>
</dbReference>
<dbReference type="PANTHER" id="PTHR30383">
    <property type="entry name" value="THIOESTERASE 1/PROTEASE 1/LYSOPHOSPHOLIPASE L1"/>
    <property type="match status" value="1"/>
</dbReference>
<dbReference type="InterPro" id="IPR051532">
    <property type="entry name" value="Ester_Hydrolysis_Enzymes"/>
</dbReference>
<sequence length="874" mass="91674">MDKKLSELTSAASIDAADVSLLVHNNTDYQYSFATLLSFLSSNLSTGAAISFGTTLPQNTTGKNGDVFVNTTAGSFAQKISGTWNVVYTLPSGSTQNNGTVLYGLGVPTSATGLNNDTYINTATGIFYKKTAGAWNPVFTMLNGPAGAKGDKGDKGDTGAAGRTILQGATNPSNSTDGVNGDFYINTSTYTLFGPKTASVWGTGTTLIGPQGEKGDTGDTGSQGVAGAKGDTGDTGPQGVPGEKGDTGPVGPGLPVGGAVGQVLKKSSSEDYAIEWANESGGDGGSDLDANEIVFGNTDGSMLQDDELTFDPETKSLQVGLVIEEPAAPTGNIVFFGTSITEGGGASADAFRYSSLVAQILGLTEVNLGLPGSSVEKRTPYNLPANISFIDRISTIPVYADTDMWIVVEVGPNDFYSASANYNPGNYETDLTTFINAVLSAGWPVSKILLLSNSYLKTTIYNGTTYVDTVYQDFITATHNVATTKGVLYLNMFDYLNDRGGDVNMNDSLHPNDRGHSLQANAIINKLSPPAVYKNGQKLAVNGLAEFSELKLNSDAVIAESGQVLIGRGPDGRLGVLLKLPANIKTGDVITISGQLITPTGIEGTGYAPGVNDWLLPENVLFAQKGDQAGIHTETRLVNSNGGYSFKTSFDNAGYPLVDWINGAGAVAMRVLQSGDVNVLGSLNVGQGAFGLKAGVSPEIYGTFEPFNVVGTLIKNSYHEGYIAFMPPDGITDGTLIEAMRIMAGGDVVIKTHLIGNADFSAKGDDNAYAQRCFVLPKAKTGAVVSFQRESIYGTIALPITGDISFVQVADPDDLQDKFGMVCQMIHNDSAEPSYPSAFKKLSGSGDYVPGENNYIFCEYLSDDVILYNIQQAS</sequence>
<gene>
    <name evidence="3" type="ORF">IRJ18_15560</name>
</gene>
<dbReference type="Gene3D" id="3.40.50.1110">
    <property type="entry name" value="SGNH hydrolase"/>
    <property type="match status" value="1"/>
</dbReference>
<organism evidence="3 4">
    <name type="scientific">Mucilaginibacter boryungensis</name>
    <dbReference type="NCBI Taxonomy" id="768480"/>
    <lineage>
        <taxon>Bacteria</taxon>
        <taxon>Pseudomonadati</taxon>
        <taxon>Bacteroidota</taxon>
        <taxon>Sphingobacteriia</taxon>
        <taxon>Sphingobacteriales</taxon>
        <taxon>Sphingobacteriaceae</taxon>
        <taxon>Mucilaginibacter</taxon>
    </lineage>
</organism>
<evidence type="ECO:0000259" key="2">
    <source>
        <dbReference type="Pfam" id="PF13472"/>
    </source>
</evidence>
<keyword evidence="4" id="KW-1185">Reference proteome</keyword>
<dbReference type="PANTHER" id="PTHR30383:SF5">
    <property type="entry name" value="SGNH HYDROLASE-TYPE ESTERASE DOMAIN-CONTAINING PROTEIN"/>
    <property type="match status" value="1"/>
</dbReference>
<feature type="region of interest" description="Disordered" evidence="1">
    <location>
        <begin position="209"/>
        <end position="255"/>
    </location>
</feature>
<evidence type="ECO:0000256" key="1">
    <source>
        <dbReference type="SAM" id="MobiDB-lite"/>
    </source>
</evidence>
<protein>
    <recommendedName>
        <fullName evidence="2">SGNH hydrolase-type esterase domain-containing protein</fullName>
    </recommendedName>
</protein>
<dbReference type="InterPro" id="IPR013830">
    <property type="entry name" value="SGNH_hydro"/>
</dbReference>
<reference evidence="3 4" key="1">
    <citation type="submission" date="2020-10" db="EMBL/GenBank/DDBJ databases">
        <title>Mucilaginibacter mali sp. nov., isolated from rhizosphere soil of apple orchard.</title>
        <authorList>
            <person name="Lee J.-S."/>
            <person name="Kim H.S."/>
            <person name="Kim J.-S."/>
        </authorList>
    </citation>
    <scope>NUCLEOTIDE SEQUENCE [LARGE SCALE GENOMIC DNA]</scope>
    <source>
        <strain evidence="3 4">KCTC 23157</strain>
    </source>
</reference>
<comment type="caution">
    <text evidence="3">The sequence shown here is derived from an EMBL/GenBank/DDBJ whole genome shotgun (WGS) entry which is preliminary data.</text>
</comment>
<evidence type="ECO:0000313" key="4">
    <source>
        <dbReference type="Proteomes" id="UP000632774"/>
    </source>
</evidence>
<dbReference type="SUPFAM" id="SSF52266">
    <property type="entry name" value="SGNH hydrolase"/>
    <property type="match status" value="1"/>
</dbReference>
<dbReference type="Pfam" id="PF13472">
    <property type="entry name" value="Lipase_GDSL_2"/>
    <property type="match status" value="1"/>
</dbReference>
<name>A0ABR9XK79_9SPHI</name>
<dbReference type="EMBL" id="JADFFM010000002">
    <property type="protein sequence ID" value="MBE9667791.1"/>
    <property type="molecule type" value="Genomic_DNA"/>
</dbReference>
<proteinExistence type="predicted"/>
<dbReference type="InterPro" id="IPR036514">
    <property type="entry name" value="SGNH_hydro_sf"/>
</dbReference>
<feature type="domain" description="SGNH hydrolase-type esterase" evidence="2">
    <location>
        <begin position="335"/>
        <end position="517"/>
    </location>
</feature>
<dbReference type="Proteomes" id="UP000632774">
    <property type="component" value="Unassembled WGS sequence"/>
</dbReference>
<dbReference type="CDD" id="cd00229">
    <property type="entry name" value="SGNH_hydrolase"/>
    <property type="match status" value="1"/>
</dbReference>
<accession>A0ABR9XK79</accession>